<sequence length="114" mass="13756">MSIMELLKKYNFHDSNVISIIHKESELVIEIELCQWKQKYYREGDKELVNKKIKFKYIKNYQWDAEKNEDELDYDNILKFDYSTENDLYKIEIVLQDDGYISVITFIGGEVELI</sequence>
<organism evidence="1 2">
    <name type="scientific">Hathewaya histolytica</name>
    <name type="common">Clostridium histolyticum</name>
    <dbReference type="NCBI Taxonomy" id="1498"/>
    <lineage>
        <taxon>Bacteria</taxon>
        <taxon>Bacillati</taxon>
        <taxon>Bacillota</taxon>
        <taxon>Clostridia</taxon>
        <taxon>Eubacteriales</taxon>
        <taxon>Clostridiaceae</taxon>
        <taxon>Hathewaya</taxon>
    </lineage>
</organism>
<name>A0A4U9R1A7_HATHI</name>
<dbReference type="KEGG" id="hhw:NCTC503_00512"/>
<dbReference type="EMBL" id="LR590481">
    <property type="protein sequence ID" value="VTQ84278.1"/>
    <property type="molecule type" value="Genomic_DNA"/>
</dbReference>
<evidence type="ECO:0000313" key="1">
    <source>
        <dbReference type="EMBL" id="VTQ84278.1"/>
    </source>
</evidence>
<proteinExistence type="predicted"/>
<protein>
    <submittedName>
        <fullName evidence="1">Uncharacterized protein</fullName>
    </submittedName>
</protein>
<accession>A0A4U9R1A7</accession>
<dbReference type="RefSeq" id="WP_138209297.1">
    <property type="nucleotide sequence ID" value="NZ_CBCRUQ010000009.1"/>
</dbReference>
<dbReference type="AlphaFoldDB" id="A0A4U9R1A7"/>
<gene>
    <name evidence="1" type="ORF">NCTC503_00512</name>
</gene>
<evidence type="ECO:0000313" key="2">
    <source>
        <dbReference type="Proteomes" id="UP000308489"/>
    </source>
</evidence>
<dbReference type="Proteomes" id="UP000308489">
    <property type="component" value="Chromosome 1"/>
</dbReference>
<keyword evidence="2" id="KW-1185">Reference proteome</keyword>
<dbReference type="OrthoDB" id="1906821at2"/>
<reference evidence="1 2" key="1">
    <citation type="submission" date="2019-05" db="EMBL/GenBank/DDBJ databases">
        <authorList>
            <consortium name="Pathogen Informatics"/>
        </authorList>
    </citation>
    <scope>NUCLEOTIDE SEQUENCE [LARGE SCALE GENOMIC DNA]</scope>
    <source>
        <strain evidence="1 2">NCTC503</strain>
    </source>
</reference>